<accession>A0AAW3ZZ62</accession>
<comment type="caution">
    <text evidence="2">The sequence shown here is derived from an EMBL/GenBank/DDBJ whole genome shotgun (WGS) entry which is preliminary data.</text>
</comment>
<feature type="domain" description="Flagellar Assembly Protein A N-terminal region" evidence="1">
    <location>
        <begin position="130"/>
        <end position="293"/>
    </location>
</feature>
<gene>
    <name evidence="2" type="ORF">CCAL9337_08290</name>
</gene>
<name>A0AAW3ZZ62_9BACT</name>
<evidence type="ECO:0000259" key="1">
    <source>
        <dbReference type="Pfam" id="PF20250"/>
    </source>
</evidence>
<dbReference type="Pfam" id="PF20250">
    <property type="entry name" value="FapA_N"/>
    <property type="match status" value="1"/>
</dbReference>
<evidence type="ECO:0000313" key="3">
    <source>
        <dbReference type="Proteomes" id="UP000650616"/>
    </source>
</evidence>
<dbReference type="AlphaFoldDB" id="A0AAW3ZZ62"/>
<proteinExistence type="predicted"/>
<reference evidence="2 3" key="1">
    <citation type="submission" date="2015-08" db="EMBL/GenBank/DDBJ databases">
        <title>Comparative genomics of the Campylobacter concisus group.</title>
        <authorList>
            <person name="Yee E."/>
            <person name="Chapman M.H."/>
            <person name="Huynh S."/>
            <person name="Bono J.L."/>
            <person name="On S.L."/>
            <person name="St Leger J."/>
            <person name="Foster G."/>
            <person name="Parker C.T."/>
            <person name="Miller W.G."/>
        </authorList>
    </citation>
    <scope>NUCLEOTIDE SEQUENCE [LARGE SCALE GENOMIC DNA]</scope>
    <source>
        <strain evidence="2 3">RM9337</strain>
    </source>
</reference>
<dbReference type="Proteomes" id="UP000650616">
    <property type="component" value="Unassembled WGS sequence"/>
</dbReference>
<organism evidence="2 3">
    <name type="scientific">Campylobacter californiensis</name>
    <dbReference type="NCBI Taxonomy" id="1032243"/>
    <lineage>
        <taxon>Bacteria</taxon>
        <taxon>Pseudomonadati</taxon>
        <taxon>Campylobacterota</taxon>
        <taxon>Epsilonproteobacteria</taxon>
        <taxon>Campylobacterales</taxon>
        <taxon>Campylobacteraceae</taxon>
        <taxon>Campylobacter</taxon>
    </lineage>
</organism>
<evidence type="ECO:0000313" key="2">
    <source>
        <dbReference type="EMBL" id="MBE3608715.1"/>
    </source>
</evidence>
<keyword evidence="3" id="KW-1185">Reference proteome</keyword>
<sequence>MSENIKEQENFLAPIQIETDSPYVYMRKLSADHGIPVEFIDFRIQNIVTSYTNEENLEPVVLNEDELKIFDDDEFFLDTKLHITQNYHLEFYDKRLEEPIKLPKISIGVNSLVTKIIVKVHRSNECKYVLGYEKIMFDYIAKQLMKAQILIGIRMGDAKEELLRIASILRVKDMIDTERTFTLTSGINPVKSIDAQTIYHYKTKFDNEENKDKIDYASRGFLLGVMEDELIIEQLKPKNGSNGRDVRGKFIYVPEAKVDGEPEINITPNIIRTEDEVSVKFTAKTSGYVIEDKGVYDIQDHLEINEINFKNTGSVQTGLDSNVTLVVKETDAVKDAIGTGVVVEANEVEIKGNVASNAVVKANRVVIGGQTHAKAKIYAKDANIGIHIGYVEGDDVSIDRLENGSVVGKNVTVKSVIGGSITAENIYVETLGSNCTLTAQNLIEVKYLRGTNNRFIIDTGRIKDDSEEDMQTYVKHIEELRAELVSIKKHLGVKKNIIDENRNSIYLIKAKVEELTKSKVIPPVTFMKKLKEYQELVTEYNSLLKEHKDKKELILTLKEKLNAMQNSIFEAKIINRSTWIDLNEIKFILVDPPQNITYSTKQNEMARVISLEKVENEDGETEYKIKRSNRLEEFEQKQKQEKE</sequence>
<dbReference type="InterPro" id="IPR046866">
    <property type="entry name" value="FapA_N"/>
</dbReference>
<dbReference type="EMBL" id="LIWG01000012">
    <property type="protein sequence ID" value="MBE3608715.1"/>
    <property type="molecule type" value="Genomic_DNA"/>
</dbReference>
<dbReference type="RefSeq" id="WP_170017022.1">
    <property type="nucleotide sequence ID" value="NZ_JADBHR010000022.1"/>
</dbReference>
<protein>
    <submittedName>
        <fullName evidence="2">DUF342 domain-containing protein</fullName>
    </submittedName>
</protein>